<dbReference type="Proteomes" id="UP000070352">
    <property type="component" value="Unassembled WGS sequence"/>
</dbReference>
<keyword evidence="2" id="KW-1185">Reference proteome</keyword>
<dbReference type="RefSeq" id="WP_068723451.1">
    <property type="nucleotide sequence ID" value="NZ_LSKU01000001.1"/>
</dbReference>
<accession>A0A135L2T9</accession>
<evidence type="ECO:0000313" key="1">
    <source>
        <dbReference type="EMBL" id="KXG43219.1"/>
    </source>
</evidence>
<evidence type="ECO:0000313" key="2">
    <source>
        <dbReference type="Proteomes" id="UP000070352"/>
    </source>
</evidence>
<dbReference type="EMBL" id="LSKU01000001">
    <property type="protein sequence ID" value="KXG43219.1"/>
    <property type="molecule type" value="Genomic_DNA"/>
</dbReference>
<name>A0A135L2T9_9BACI</name>
<sequence length="132" mass="16532">MEKMEIQQREPLYSPYQQPALPTQPTMLEDQQFTYPWFWQYPSYGQYPWYGRRPRWGRHPWWGHQPWWYGSGSYPWYGTPIPYSETNEGAETEDEDDVMTEQFGFGYPWFGYPGFGYPWFGFYPWWRRRFWW</sequence>
<dbReference type="AlphaFoldDB" id="A0A135L2T9"/>
<organism evidence="1 2">
    <name type="scientific">Tepidibacillus decaturensis</name>
    <dbReference type="NCBI Taxonomy" id="1413211"/>
    <lineage>
        <taxon>Bacteria</taxon>
        <taxon>Bacillati</taxon>
        <taxon>Bacillota</taxon>
        <taxon>Bacilli</taxon>
        <taxon>Bacillales</taxon>
        <taxon>Bacillaceae</taxon>
        <taxon>Tepidibacillus</taxon>
    </lineage>
</organism>
<reference evidence="1 2" key="1">
    <citation type="submission" date="2016-02" db="EMBL/GenBank/DDBJ databases">
        <title>Draft Genome for Tepidibacillus decaturensis nov. sp. Strain Z9, an Anaerobic, Moderately Thermophilic and Heterotrophic Bacterium from Deep Subsurface of the Illinois Basin, USA.</title>
        <authorList>
            <person name="Dong Y."/>
            <person name="Chang J.Y."/>
            <person name="Sanford R."/>
            <person name="Fouke B.W."/>
        </authorList>
    </citation>
    <scope>NUCLEOTIDE SEQUENCE [LARGE SCALE GENOMIC DNA]</scope>
    <source>
        <strain evidence="1 2">Z9</strain>
    </source>
</reference>
<comment type="caution">
    <text evidence="1">The sequence shown here is derived from an EMBL/GenBank/DDBJ whole genome shotgun (WGS) entry which is preliminary data.</text>
</comment>
<proteinExistence type="predicted"/>
<protein>
    <submittedName>
        <fullName evidence="1">Uncharacterized protein</fullName>
    </submittedName>
</protein>
<gene>
    <name evidence="1" type="ORF">U473_03710</name>
</gene>